<dbReference type="InterPro" id="IPR008207">
    <property type="entry name" value="Sig_transdc_His_kin_Hpt_dom"/>
</dbReference>
<evidence type="ECO:0000259" key="19">
    <source>
        <dbReference type="PROSITE" id="PS50110"/>
    </source>
</evidence>
<dbReference type="InterPro" id="IPR036641">
    <property type="entry name" value="HPT_dom_sf"/>
</dbReference>
<dbReference type="SMART" id="SM00388">
    <property type="entry name" value="HisKA"/>
    <property type="match status" value="1"/>
</dbReference>
<dbReference type="Gene3D" id="3.30.450.20">
    <property type="entry name" value="PAS domain"/>
    <property type="match status" value="1"/>
</dbReference>
<comment type="caution">
    <text evidence="21">The sequence shown here is derived from an EMBL/GenBank/DDBJ whole genome shotgun (WGS) entry which is preliminary data.</text>
</comment>
<dbReference type="InterPro" id="IPR004358">
    <property type="entry name" value="Sig_transdc_His_kin-like_C"/>
</dbReference>
<comment type="subcellular location">
    <subcellularLocation>
        <location evidence="2">Cell membrane</location>
        <topology evidence="2">Multi-pass membrane protein</topology>
    </subcellularLocation>
</comment>
<dbReference type="EC" id="2.7.13.3" evidence="3"/>
<evidence type="ECO:0000313" key="21">
    <source>
        <dbReference type="EMBL" id="OUM71881.1"/>
    </source>
</evidence>
<evidence type="ECO:0000256" key="3">
    <source>
        <dbReference type="ARBA" id="ARBA00012438"/>
    </source>
</evidence>
<dbReference type="PROSITE" id="PS50109">
    <property type="entry name" value="HIS_KIN"/>
    <property type="match status" value="1"/>
</dbReference>
<dbReference type="InterPro" id="IPR003594">
    <property type="entry name" value="HATPase_dom"/>
</dbReference>
<evidence type="ECO:0000256" key="14">
    <source>
        <dbReference type="ARBA" id="ARBA00064003"/>
    </source>
</evidence>
<evidence type="ECO:0000256" key="9">
    <source>
        <dbReference type="ARBA" id="ARBA00022777"/>
    </source>
</evidence>
<dbReference type="SUPFAM" id="SSF47226">
    <property type="entry name" value="Histidine-containing phosphotransfer domain, HPT domain"/>
    <property type="match status" value="1"/>
</dbReference>
<dbReference type="InterPro" id="IPR003661">
    <property type="entry name" value="HisK_dim/P_dom"/>
</dbReference>
<keyword evidence="4" id="KW-1003">Cell membrane</keyword>
<dbReference type="CDD" id="cd00088">
    <property type="entry name" value="HPT"/>
    <property type="match status" value="1"/>
</dbReference>
<evidence type="ECO:0000256" key="16">
    <source>
        <dbReference type="PROSITE-ProRule" id="PRU00110"/>
    </source>
</evidence>
<dbReference type="CDD" id="cd00082">
    <property type="entry name" value="HisKA"/>
    <property type="match status" value="1"/>
</dbReference>
<evidence type="ECO:0000259" key="20">
    <source>
        <dbReference type="PROSITE" id="PS50894"/>
    </source>
</evidence>
<evidence type="ECO:0000256" key="8">
    <source>
        <dbReference type="ARBA" id="ARBA00022741"/>
    </source>
</evidence>
<dbReference type="PROSITE" id="PS50110">
    <property type="entry name" value="RESPONSE_REGULATORY"/>
    <property type="match status" value="2"/>
</dbReference>
<dbReference type="PRINTS" id="PR00344">
    <property type="entry name" value="BCTRLSENSOR"/>
</dbReference>
<dbReference type="AlphaFoldDB" id="A0A1Y3P072"/>
<dbReference type="SMART" id="SM00387">
    <property type="entry name" value="HATPase_c"/>
    <property type="match status" value="1"/>
</dbReference>
<keyword evidence="8" id="KW-0547">Nucleotide-binding</keyword>
<feature type="domain" description="Response regulatory" evidence="19">
    <location>
        <begin position="742"/>
        <end position="859"/>
    </location>
</feature>
<dbReference type="CDD" id="cd00156">
    <property type="entry name" value="REC"/>
    <property type="match status" value="1"/>
</dbReference>
<dbReference type="Proteomes" id="UP000195440">
    <property type="component" value="Unassembled WGS sequence"/>
</dbReference>
<keyword evidence="7" id="KW-0812">Transmembrane</keyword>
<dbReference type="FunFam" id="1.10.287.130:FF:000002">
    <property type="entry name" value="Two-component osmosensing histidine kinase"/>
    <property type="match status" value="1"/>
</dbReference>
<evidence type="ECO:0000256" key="15">
    <source>
        <dbReference type="ARBA" id="ARBA00068150"/>
    </source>
</evidence>
<evidence type="ECO:0000256" key="6">
    <source>
        <dbReference type="ARBA" id="ARBA00022679"/>
    </source>
</evidence>
<gene>
    <name evidence="21" type="ORF">AUC60_21400</name>
</gene>
<dbReference type="Pfam" id="PF00512">
    <property type="entry name" value="HisKA"/>
    <property type="match status" value="1"/>
</dbReference>
<dbReference type="CDD" id="cd16922">
    <property type="entry name" value="HATPase_EvgS-ArcB-TorS-like"/>
    <property type="match status" value="1"/>
</dbReference>
<dbReference type="SMART" id="SM00448">
    <property type="entry name" value="REC"/>
    <property type="match status" value="1"/>
</dbReference>
<keyword evidence="9" id="KW-0418">Kinase</keyword>
<evidence type="ECO:0000256" key="2">
    <source>
        <dbReference type="ARBA" id="ARBA00004651"/>
    </source>
</evidence>
<dbReference type="RefSeq" id="WP_087272530.1">
    <property type="nucleotide sequence ID" value="NZ_JBJGBV010000004.1"/>
</dbReference>
<dbReference type="GO" id="GO:0005524">
    <property type="term" value="F:ATP binding"/>
    <property type="evidence" value="ECO:0007669"/>
    <property type="project" value="UniProtKB-KW"/>
</dbReference>
<accession>A0A1Y3P072</accession>
<dbReference type="Pfam" id="PF01627">
    <property type="entry name" value="Hpt"/>
    <property type="match status" value="1"/>
</dbReference>
<proteinExistence type="predicted"/>
<feature type="domain" description="Histidine kinase" evidence="18">
    <location>
        <begin position="365"/>
        <end position="586"/>
    </location>
</feature>
<feature type="domain" description="Response regulatory" evidence="19">
    <location>
        <begin position="605"/>
        <end position="716"/>
    </location>
</feature>
<dbReference type="PROSITE" id="PS50894">
    <property type="entry name" value="HPT"/>
    <property type="match status" value="1"/>
</dbReference>
<protein>
    <recommendedName>
        <fullName evidence="15">Sensory/regulatory protein RpfC</fullName>
        <ecNumber evidence="3">2.7.13.3</ecNumber>
    </recommendedName>
</protein>
<comment type="subunit">
    <text evidence="14">At low DSF concentrations, interacts with RpfF.</text>
</comment>
<keyword evidence="6" id="KW-0808">Transferase</keyword>
<evidence type="ECO:0000256" key="1">
    <source>
        <dbReference type="ARBA" id="ARBA00000085"/>
    </source>
</evidence>
<evidence type="ECO:0000256" key="4">
    <source>
        <dbReference type="ARBA" id="ARBA00022475"/>
    </source>
</evidence>
<evidence type="ECO:0000256" key="13">
    <source>
        <dbReference type="ARBA" id="ARBA00023136"/>
    </source>
</evidence>
<dbReference type="Gene3D" id="3.40.50.2300">
    <property type="match status" value="2"/>
</dbReference>
<dbReference type="PANTHER" id="PTHR45339">
    <property type="entry name" value="HYBRID SIGNAL TRANSDUCTION HISTIDINE KINASE J"/>
    <property type="match status" value="1"/>
</dbReference>
<dbReference type="SUPFAM" id="SSF47384">
    <property type="entry name" value="Homodimeric domain of signal transducing histidine kinase"/>
    <property type="match status" value="1"/>
</dbReference>
<keyword evidence="12" id="KW-0902">Two-component regulatory system</keyword>
<feature type="domain" description="HPt" evidence="20">
    <location>
        <begin position="897"/>
        <end position="994"/>
    </location>
</feature>
<organism evidence="21 22">
    <name type="scientific">Pseudomonas caspiana</name>
    <dbReference type="NCBI Taxonomy" id="1451454"/>
    <lineage>
        <taxon>Bacteria</taxon>
        <taxon>Pseudomonadati</taxon>
        <taxon>Pseudomonadota</taxon>
        <taxon>Gammaproteobacteria</taxon>
        <taxon>Pseudomonadales</taxon>
        <taxon>Pseudomonadaceae</taxon>
        <taxon>Pseudomonas</taxon>
    </lineage>
</organism>
<dbReference type="GO" id="GO:0005886">
    <property type="term" value="C:plasma membrane"/>
    <property type="evidence" value="ECO:0007669"/>
    <property type="project" value="UniProtKB-SubCell"/>
</dbReference>
<dbReference type="GO" id="GO:0000155">
    <property type="term" value="F:phosphorelay sensor kinase activity"/>
    <property type="evidence" value="ECO:0007669"/>
    <property type="project" value="InterPro"/>
</dbReference>
<keyword evidence="5 17" id="KW-0597">Phosphoprotein</keyword>
<dbReference type="FunFam" id="3.30.565.10:FF:000010">
    <property type="entry name" value="Sensor histidine kinase RcsC"/>
    <property type="match status" value="1"/>
</dbReference>
<dbReference type="Pfam" id="PF02518">
    <property type="entry name" value="HATPase_c"/>
    <property type="match status" value="1"/>
</dbReference>
<dbReference type="Gene3D" id="1.10.287.130">
    <property type="match status" value="1"/>
</dbReference>
<dbReference type="OrthoDB" id="9810730at2"/>
<keyword evidence="13" id="KW-0472">Membrane</keyword>
<name>A0A1Y3P072_9PSED</name>
<evidence type="ECO:0000256" key="10">
    <source>
        <dbReference type="ARBA" id="ARBA00022840"/>
    </source>
</evidence>
<comment type="caution">
    <text evidence="17">Lacks conserved residue(s) required for the propagation of feature annotation.</text>
</comment>
<dbReference type="InterPro" id="IPR036097">
    <property type="entry name" value="HisK_dim/P_sf"/>
</dbReference>
<dbReference type="PANTHER" id="PTHR45339:SF1">
    <property type="entry name" value="HYBRID SIGNAL TRANSDUCTION HISTIDINE KINASE J"/>
    <property type="match status" value="1"/>
</dbReference>
<sequence>MLWITKSINKNLGLSRYLALFFSALGAWSVAEWYRLDLESEYRDSLGDLVEHRAQDFEQRLLLGRAMGSLSLAGKMDPNVKFAARETDAEKSKKENVALQALRTIALSVGASHAFVVNAEGLITSAWDGASISPIGVNVKFRNYFKSTIDGQEVAYAGISATTQKRVYWEAAPVYAETERFQQVIGVITARFDATRLDEALTHPFYSVGLLVTPAGVIFASSDERWTMTTIREQTRDELNEMRASKQFSLSGTDEVNFPASPFKVTTDTLSMGGVRHAVASASVDWNDPAGKWQIIFAGDLDNVVSPTRLWIIRAISFGALSILLFLSVRRLSDLYLIQHRRLVLQQAKEAAEAATKAKSEFLANMSHEIRTPMNTIIGMSDLVLHTNLNSVQRNYLKKIGCAGEHLLGVINDILDFSKIEAGKLDIEIMTFDVDELLDQVVSITGHRAVEKKIEFILDVGADVPFALQGDSLRLAQILTNIVGNAIKFTNTGRVVLGISVLSQDDANVSLSFVVKDTGIGIEQRHIANIFNGFNQADTSITRQYGGSGLGLAICKSLIDLMGGTIDVNSVVGVGTTFNVVLSFQKNAEKDSEHRLKTQYNDMIDVLVVGGDDEVHQSLVALLKRLDYAVDNFVSGSEALQCMTGRAYPLIFAFPDMTDMSGIEFLDRACAGADTTLPVLVEHAPDDHVFRRVDKLMHIYHPMTPNRILELLQNCRVEAEHTSLSNTTSWKSESYLNIRGARILLVEDNELNQELACDILSRSGVEVVVANNGQDALAVLSSDVAFDVVLMDCQMPIMDGYTAARKIKNNPAFSFLPVIAMTASIMRGDKEKSFASGMCDYISKPFKVVEIFKALDFWIEKSRTEFLVQQDSLNRQNDQLIQISGVDAVVGLGITGDEALYCRLLKMFCGHQEKYRKSLLDAYCIEDFNALSTASHSLRGAAANIGAVRIEKIAGDLESLCLMETRLDAKPVLDELIRELQGVAIGIEDFLKRRADLSDRIHSIKKELTQIQSLLRAGDYSAVVRLTDIKRNGMPSVLVTELDRVLQAAQSYEFEEAIARLNDLIPEIK</sequence>
<dbReference type="Gene3D" id="1.20.120.160">
    <property type="entry name" value="HPT domain"/>
    <property type="match status" value="1"/>
</dbReference>
<evidence type="ECO:0000256" key="11">
    <source>
        <dbReference type="ARBA" id="ARBA00022989"/>
    </source>
</evidence>
<evidence type="ECO:0000256" key="7">
    <source>
        <dbReference type="ARBA" id="ARBA00022692"/>
    </source>
</evidence>
<dbReference type="InterPro" id="IPR005467">
    <property type="entry name" value="His_kinase_dom"/>
</dbReference>
<dbReference type="InterPro" id="IPR011006">
    <property type="entry name" value="CheY-like_superfamily"/>
</dbReference>
<keyword evidence="10" id="KW-0067">ATP-binding</keyword>
<keyword evidence="22" id="KW-1185">Reference proteome</keyword>
<evidence type="ECO:0000256" key="5">
    <source>
        <dbReference type="ARBA" id="ARBA00022553"/>
    </source>
</evidence>
<feature type="modified residue" description="4-aspartylphosphate" evidence="17">
    <location>
        <position position="792"/>
    </location>
</feature>
<dbReference type="EMBL" id="LOHF01000022">
    <property type="protein sequence ID" value="OUM71881.1"/>
    <property type="molecule type" value="Genomic_DNA"/>
</dbReference>
<dbReference type="CDD" id="cd17546">
    <property type="entry name" value="REC_hyHK_CKI1_RcsC-like"/>
    <property type="match status" value="1"/>
</dbReference>
<dbReference type="SUPFAM" id="SSF52172">
    <property type="entry name" value="CheY-like"/>
    <property type="match status" value="2"/>
</dbReference>
<evidence type="ECO:0000259" key="18">
    <source>
        <dbReference type="PROSITE" id="PS50109"/>
    </source>
</evidence>
<dbReference type="SUPFAM" id="SSF55874">
    <property type="entry name" value="ATPase domain of HSP90 chaperone/DNA topoisomerase II/histidine kinase"/>
    <property type="match status" value="1"/>
</dbReference>
<evidence type="ECO:0000313" key="22">
    <source>
        <dbReference type="Proteomes" id="UP000195440"/>
    </source>
</evidence>
<feature type="modified residue" description="Phosphohistidine" evidence="16">
    <location>
        <position position="936"/>
    </location>
</feature>
<evidence type="ECO:0000256" key="12">
    <source>
        <dbReference type="ARBA" id="ARBA00023012"/>
    </source>
</evidence>
<keyword evidence="11" id="KW-1133">Transmembrane helix</keyword>
<dbReference type="Gene3D" id="3.30.565.10">
    <property type="entry name" value="Histidine kinase-like ATPase, C-terminal domain"/>
    <property type="match status" value="1"/>
</dbReference>
<dbReference type="Pfam" id="PF00072">
    <property type="entry name" value="Response_reg"/>
    <property type="match status" value="1"/>
</dbReference>
<comment type="catalytic activity">
    <reaction evidence="1">
        <text>ATP + protein L-histidine = ADP + protein N-phospho-L-histidine.</text>
        <dbReference type="EC" id="2.7.13.3"/>
    </reaction>
</comment>
<dbReference type="InterPro" id="IPR036890">
    <property type="entry name" value="HATPase_C_sf"/>
</dbReference>
<reference evidence="21 22" key="1">
    <citation type="journal article" date="2017" name="Syst. Appl. Microbiol.">
        <title>Pseudomonas caspiana sp. nov., a citrus pathogen in the Pseudomonas syringae phylogenetic group.</title>
        <authorList>
            <person name="Busquets A."/>
            <person name="Gomila M."/>
            <person name="Beiki F."/>
            <person name="Mulet M."/>
            <person name="Rahimian H."/>
            <person name="Garcia-Valdes E."/>
            <person name="Lalucat J."/>
        </authorList>
    </citation>
    <scope>NUCLEOTIDE SEQUENCE [LARGE SCALE GENOMIC DNA]</scope>
    <source>
        <strain evidence="21 22">FBF102</strain>
    </source>
</reference>
<dbReference type="InterPro" id="IPR001789">
    <property type="entry name" value="Sig_transdc_resp-reg_receiver"/>
</dbReference>
<evidence type="ECO:0000256" key="17">
    <source>
        <dbReference type="PROSITE-ProRule" id="PRU00169"/>
    </source>
</evidence>